<dbReference type="InterPro" id="IPR006439">
    <property type="entry name" value="HAD-SF_hydro_IA"/>
</dbReference>
<evidence type="ECO:0000256" key="2">
    <source>
        <dbReference type="ARBA" id="ARBA00006171"/>
    </source>
</evidence>
<keyword evidence="4" id="KW-0378">Hydrolase</keyword>
<keyword evidence="10" id="KW-1185">Reference proteome</keyword>
<reference evidence="9 10" key="1">
    <citation type="journal article" date="2017" name="Gigascience">
        <title>Genome sequence of the small brown planthopper, Laodelphax striatellus.</title>
        <authorList>
            <person name="Zhu J."/>
            <person name="Jiang F."/>
            <person name="Wang X."/>
            <person name="Yang P."/>
            <person name="Bao Y."/>
            <person name="Zhao W."/>
            <person name="Wang W."/>
            <person name="Lu H."/>
            <person name="Wang Q."/>
            <person name="Cui N."/>
            <person name="Li J."/>
            <person name="Chen X."/>
            <person name="Luo L."/>
            <person name="Yu J."/>
            <person name="Kang L."/>
            <person name="Cui F."/>
        </authorList>
    </citation>
    <scope>NUCLEOTIDE SEQUENCE [LARGE SCALE GENOMIC DNA]</scope>
    <source>
        <strain evidence="9">Lst14</strain>
    </source>
</reference>
<keyword evidence="5" id="KW-0460">Magnesium</keyword>
<dbReference type="InterPro" id="IPR041492">
    <property type="entry name" value="HAD_2"/>
</dbReference>
<evidence type="ECO:0000313" key="10">
    <source>
        <dbReference type="Proteomes" id="UP000291343"/>
    </source>
</evidence>
<keyword evidence="3" id="KW-0479">Metal-binding</keyword>
<comment type="catalytic activity">
    <reaction evidence="6">
        <text>psi-UMP + H2O = pseudouridine + phosphate</text>
        <dbReference type="Rhea" id="RHEA:10944"/>
        <dbReference type="ChEBI" id="CHEBI:15377"/>
        <dbReference type="ChEBI" id="CHEBI:17802"/>
        <dbReference type="ChEBI" id="CHEBI:43474"/>
        <dbReference type="ChEBI" id="CHEBI:58380"/>
        <dbReference type="EC" id="3.1.3.96"/>
    </reaction>
</comment>
<dbReference type="AlphaFoldDB" id="A0A482WET0"/>
<dbReference type="FunFam" id="1.10.150.240:FF:000001">
    <property type="entry name" value="Haloacid dehalogenase-like hydrolase domain"/>
    <property type="match status" value="1"/>
</dbReference>
<organism evidence="9 10">
    <name type="scientific">Laodelphax striatellus</name>
    <name type="common">Small brown planthopper</name>
    <name type="synonym">Delphax striatella</name>
    <dbReference type="NCBI Taxonomy" id="195883"/>
    <lineage>
        <taxon>Eukaryota</taxon>
        <taxon>Metazoa</taxon>
        <taxon>Ecdysozoa</taxon>
        <taxon>Arthropoda</taxon>
        <taxon>Hexapoda</taxon>
        <taxon>Insecta</taxon>
        <taxon>Pterygota</taxon>
        <taxon>Neoptera</taxon>
        <taxon>Paraneoptera</taxon>
        <taxon>Hemiptera</taxon>
        <taxon>Auchenorrhyncha</taxon>
        <taxon>Fulgoroidea</taxon>
        <taxon>Delphacidae</taxon>
        <taxon>Criomorphinae</taxon>
        <taxon>Laodelphax</taxon>
    </lineage>
</organism>
<dbReference type="SFLD" id="SFLDG01129">
    <property type="entry name" value="C1.5:_HAD__Beta-PGM__Phosphata"/>
    <property type="match status" value="1"/>
</dbReference>
<dbReference type="PANTHER" id="PTHR18901:SF38">
    <property type="entry name" value="PSEUDOURIDINE-5'-PHOSPHATASE"/>
    <property type="match status" value="1"/>
</dbReference>
<protein>
    <recommendedName>
        <fullName evidence="7">pseudouridine 5'-phosphatase</fullName>
        <ecNumber evidence="7">3.1.3.96</ecNumber>
    </recommendedName>
    <alternativeName>
        <fullName evidence="8">Pseudouridine-5'-monophosphatase</fullName>
    </alternativeName>
</protein>
<dbReference type="SMR" id="A0A482WET0"/>
<dbReference type="GO" id="GO:1990738">
    <property type="term" value="F:pseudouridine 5'-phosphatase activity"/>
    <property type="evidence" value="ECO:0007669"/>
    <property type="project" value="UniProtKB-EC"/>
</dbReference>
<dbReference type="FunFam" id="3.40.50.1000:FF:000055">
    <property type="entry name" value="Haloacid dehalogenase-like hydrolase family protein"/>
    <property type="match status" value="1"/>
</dbReference>
<name>A0A482WET0_LAOST</name>
<dbReference type="GO" id="GO:0046872">
    <property type="term" value="F:metal ion binding"/>
    <property type="evidence" value="ECO:0007669"/>
    <property type="project" value="UniProtKB-KW"/>
</dbReference>
<dbReference type="InterPro" id="IPR023198">
    <property type="entry name" value="PGP-like_dom2"/>
</dbReference>
<dbReference type="OrthoDB" id="40579at2759"/>
<evidence type="ECO:0000256" key="3">
    <source>
        <dbReference type="ARBA" id="ARBA00022723"/>
    </source>
</evidence>
<dbReference type="SUPFAM" id="SSF56784">
    <property type="entry name" value="HAD-like"/>
    <property type="match status" value="1"/>
</dbReference>
<dbReference type="InterPro" id="IPR036412">
    <property type="entry name" value="HAD-like_sf"/>
</dbReference>
<dbReference type="Gene3D" id="1.10.150.240">
    <property type="entry name" value="Putative phosphatase, domain 2"/>
    <property type="match status" value="1"/>
</dbReference>
<comment type="cofactor">
    <cofactor evidence="1">
        <name>Mg(2+)</name>
        <dbReference type="ChEBI" id="CHEBI:18420"/>
    </cofactor>
</comment>
<sequence length="247" mass="27402">MNKIAFTSLRYFSSIKSKMGDFKKVTHCIFDMDGLLLDTEGVYKASYEKLLKQYGHIYTEDIRVKVLGTKEQDTAKIIIESYKLPLSVEEFSKESKKLQLNDLSKATLLPGAERLVRHLHQSQVPIAVATSSGAPQVELKTTNHKALFGLFHHIVSASTDAEVVNGKPAPDIFLVAAKRFEDGVKPEQCLVFEDAPNGVQAGRSAGMQVVMVPDPVITEEKRQAATLVLNTLEEFKPELFGLPPFPQ</sequence>
<evidence type="ECO:0000256" key="8">
    <source>
        <dbReference type="ARBA" id="ARBA00083904"/>
    </source>
</evidence>
<evidence type="ECO:0000256" key="6">
    <source>
        <dbReference type="ARBA" id="ARBA00052504"/>
    </source>
</evidence>
<comment type="similarity">
    <text evidence="2">Belongs to the HAD-like hydrolase superfamily. CbbY/CbbZ/Gph/YieH family.</text>
</comment>
<evidence type="ECO:0000256" key="5">
    <source>
        <dbReference type="ARBA" id="ARBA00022842"/>
    </source>
</evidence>
<evidence type="ECO:0000256" key="7">
    <source>
        <dbReference type="ARBA" id="ARBA00066578"/>
    </source>
</evidence>
<evidence type="ECO:0000313" key="9">
    <source>
        <dbReference type="EMBL" id="RZF32007.1"/>
    </source>
</evidence>
<dbReference type="EC" id="3.1.3.96" evidence="7"/>
<dbReference type="NCBIfam" id="TIGR01509">
    <property type="entry name" value="HAD-SF-IA-v3"/>
    <property type="match status" value="1"/>
</dbReference>
<dbReference type="FunCoup" id="A0A482WET0">
    <property type="interactions" value="402"/>
</dbReference>
<dbReference type="SFLD" id="SFLDS00003">
    <property type="entry name" value="Haloacid_Dehalogenase"/>
    <property type="match status" value="1"/>
</dbReference>
<dbReference type="Proteomes" id="UP000291343">
    <property type="component" value="Unassembled WGS sequence"/>
</dbReference>
<dbReference type="EMBL" id="QKKF02037612">
    <property type="protein sequence ID" value="RZF32007.1"/>
    <property type="molecule type" value="Genomic_DNA"/>
</dbReference>
<evidence type="ECO:0000256" key="1">
    <source>
        <dbReference type="ARBA" id="ARBA00001946"/>
    </source>
</evidence>
<dbReference type="Gene3D" id="3.40.50.1000">
    <property type="entry name" value="HAD superfamily/HAD-like"/>
    <property type="match status" value="1"/>
</dbReference>
<dbReference type="STRING" id="195883.A0A482WET0"/>
<dbReference type="PANTHER" id="PTHR18901">
    <property type="entry name" value="2-DEOXYGLUCOSE-6-PHOSPHATE PHOSPHATASE 2"/>
    <property type="match status" value="1"/>
</dbReference>
<dbReference type="InParanoid" id="A0A482WET0"/>
<gene>
    <name evidence="9" type="ORF">LSTR_LSTR007085</name>
</gene>
<dbReference type="InterPro" id="IPR023214">
    <property type="entry name" value="HAD_sf"/>
</dbReference>
<comment type="caution">
    <text evidence="9">The sequence shown here is derived from an EMBL/GenBank/DDBJ whole genome shotgun (WGS) entry which is preliminary data.</text>
</comment>
<dbReference type="Pfam" id="PF13419">
    <property type="entry name" value="HAD_2"/>
    <property type="match status" value="1"/>
</dbReference>
<proteinExistence type="inferred from homology"/>
<evidence type="ECO:0000256" key="4">
    <source>
        <dbReference type="ARBA" id="ARBA00022801"/>
    </source>
</evidence>
<dbReference type="SFLD" id="SFLDG01135">
    <property type="entry name" value="C1.5.6:_HAD__Beta-PGM__Phospha"/>
    <property type="match status" value="1"/>
</dbReference>
<accession>A0A482WET0</accession>